<reference evidence="5 6" key="1">
    <citation type="submission" date="2012-04" db="EMBL/GenBank/DDBJ databases">
        <title>The Genome Sequence of Saprolegnia declina VS20.</title>
        <authorList>
            <consortium name="The Broad Institute Genome Sequencing Platform"/>
            <person name="Russ C."/>
            <person name="Nusbaum C."/>
            <person name="Tyler B."/>
            <person name="van West P."/>
            <person name="Dieguez-Uribeondo J."/>
            <person name="de Bruijn I."/>
            <person name="Tripathy S."/>
            <person name="Jiang R."/>
            <person name="Young S.K."/>
            <person name="Zeng Q."/>
            <person name="Gargeya S."/>
            <person name="Fitzgerald M."/>
            <person name="Haas B."/>
            <person name="Abouelleil A."/>
            <person name="Alvarado L."/>
            <person name="Arachchi H.M."/>
            <person name="Berlin A."/>
            <person name="Chapman S.B."/>
            <person name="Goldberg J."/>
            <person name="Griggs A."/>
            <person name="Gujja S."/>
            <person name="Hansen M."/>
            <person name="Howarth C."/>
            <person name="Imamovic A."/>
            <person name="Larimer J."/>
            <person name="McCowen C."/>
            <person name="Montmayeur A."/>
            <person name="Murphy C."/>
            <person name="Neiman D."/>
            <person name="Pearson M."/>
            <person name="Priest M."/>
            <person name="Roberts A."/>
            <person name="Saif S."/>
            <person name="Shea T."/>
            <person name="Sisk P."/>
            <person name="Sykes S."/>
            <person name="Wortman J."/>
            <person name="Nusbaum C."/>
            <person name="Birren B."/>
        </authorList>
    </citation>
    <scope>NUCLEOTIDE SEQUENCE [LARGE SCALE GENOMIC DNA]</scope>
    <source>
        <strain evidence="5 6">VS20</strain>
    </source>
</reference>
<dbReference type="VEuPathDB" id="FungiDB:SDRG_06992"/>
<dbReference type="SMART" id="SM00248">
    <property type="entry name" value="ANK"/>
    <property type="match status" value="5"/>
</dbReference>
<dbReference type="OrthoDB" id="74208at2759"/>
<dbReference type="Proteomes" id="UP000030762">
    <property type="component" value="Unassembled WGS sequence"/>
</dbReference>
<dbReference type="PANTHER" id="PTHR24123">
    <property type="entry name" value="ANKYRIN REPEAT-CONTAINING"/>
    <property type="match status" value="1"/>
</dbReference>
<dbReference type="eggNOG" id="KOG4177">
    <property type="taxonomic scope" value="Eukaryota"/>
</dbReference>
<feature type="repeat" description="ANK" evidence="3">
    <location>
        <begin position="285"/>
        <end position="317"/>
    </location>
</feature>
<dbReference type="PANTHER" id="PTHR24123:SF33">
    <property type="entry name" value="PROTEIN HOS4"/>
    <property type="match status" value="1"/>
</dbReference>
<keyword evidence="6" id="KW-1185">Reference proteome</keyword>
<feature type="compositionally biased region" description="Basic residues" evidence="4">
    <location>
        <begin position="11"/>
        <end position="32"/>
    </location>
</feature>
<proteinExistence type="predicted"/>
<evidence type="ECO:0000256" key="1">
    <source>
        <dbReference type="ARBA" id="ARBA00022737"/>
    </source>
</evidence>
<evidence type="ECO:0000256" key="4">
    <source>
        <dbReference type="SAM" id="MobiDB-lite"/>
    </source>
</evidence>
<sequence>MDALDAYEAKVRRRHERRSRALARAGKKRQEQRRRDASEERRAEACANEAMAFEDAASVAWNCALEAQAKQRAHDAAIASFREATRLRKRLQTYHLDVHTGSADSTASRIDELQRRVTAHDARLASAAVAQARLATVAQHHAAKRTEIALASSGVWTQKMAAALREANCDAFEHLIAHGADPDSEAHGVTPLICAIATNHLAVARAVLALGADPGFETSDGKTALLVAIVADDLHALALLPPTCFAHATKFGATGMLVACEKGRVAVVERLLALSPDLVNAPNALGLTPLMVAAKHNFLSLIRVLLTCGATPTLQARNGDTAATLAHAAGFLGAAALCSSSCALDAKREAKDMAATELGLARALDAAPIPSIFAYLRAHTTASPRYESPVGDMLLHVCCARGTSNDVRAALSLCPWFLPNRFGLTGAMIAAQNGRLDALHELVAAGADLNQPDFLGRDCFYHLHAHGHDQLAANLGKLEDATQQLETLFSSIRTDVDDDVAFLGHIYLEHARVLAVAARNETVVAIQRFEQALALLWTHVAMDDSHLCVGLDDYHRFLIAQSDYTACVDLAQKTLQRRLGRLPATHALVQQAVDKLDDAIGARERAAMRQEDKAAPSRAMLLLVLRSDDRFRAFCARRGKDAHVDLWRAIDALDPTERSRPIGFALYSQFVTTKKVLCLPSKVQLRLLAHVDHSVAAADGSRRDKPLVSVFAKTKRILFEYLYSTAYMAYAATTTRTTTP</sequence>
<dbReference type="Pfam" id="PF12796">
    <property type="entry name" value="Ank_2"/>
    <property type="match status" value="2"/>
</dbReference>
<feature type="region of interest" description="Disordered" evidence="4">
    <location>
        <begin position="1"/>
        <end position="41"/>
    </location>
</feature>
<dbReference type="AlphaFoldDB" id="T0RT98"/>
<gene>
    <name evidence="5" type="ORF">SDRG_06992</name>
</gene>
<name>T0RT98_SAPDV</name>
<dbReference type="Gene3D" id="1.25.40.20">
    <property type="entry name" value="Ankyrin repeat-containing domain"/>
    <property type="match status" value="3"/>
</dbReference>
<dbReference type="SUPFAM" id="SSF48403">
    <property type="entry name" value="Ankyrin repeat"/>
    <property type="match status" value="2"/>
</dbReference>
<keyword evidence="2 3" id="KW-0040">ANK repeat</keyword>
<feature type="repeat" description="ANK" evidence="3">
    <location>
        <begin position="422"/>
        <end position="454"/>
    </location>
</feature>
<dbReference type="PROSITE" id="PS50088">
    <property type="entry name" value="ANK_REPEAT"/>
    <property type="match status" value="3"/>
</dbReference>
<evidence type="ECO:0000256" key="3">
    <source>
        <dbReference type="PROSITE-ProRule" id="PRU00023"/>
    </source>
</evidence>
<protein>
    <submittedName>
        <fullName evidence="5">Uncharacterized protein</fullName>
    </submittedName>
</protein>
<keyword evidence="1" id="KW-0677">Repeat</keyword>
<dbReference type="InterPro" id="IPR036770">
    <property type="entry name" value="Ankyrin_rpt-contain_sf"/>
</dbReference>
<dbReference type="GeneID" id="19947719"/>
<evidence type="ECO:0000313" key="6">
    <source>
        <dbReference type="Proteomes" id="UP000030762"/>
    </source>
</evidence>
<dbReference type="InterPro" id="IPR002110">
    <property type="entry name" value="Ankyrin_rpt"/>
</dbReference>
<evidence type="ECO:0000256" key="2">
    <source>
        <dbReference type="ARBA" id="ARBA00023043"/>
    </source>
</evidence>
<dbReference type="OMA" id="CIEMAPT"/>
<organism evidence="5 6">
    <name type="scientific">Saprolegnia diclina (strain VS20)</name>
    <dbReference type="NCBI Taxonomy" id="1156394"/>
    <lineage>
        <taxon>Eukaryota</taxon>
        <taxon>Sar</taxon>
        <taxon>Stramenopiles</taxon>
        <taxon>Oomycota</taxon>
        <taxon>Saprolegniomycetes</taxon>
        <taxon>Saprolegniales</taxon>
        <taxon>Saprolegniaceae</taxon>
        <taxon>Saprolegnia</taxon>
    </lineage>
</organism>
<feature type="repeat" description="ANK" evidence="3">
    <location>
        <begin position="187"/>
        <end position="219"/>
    </location>
</feature>
<dbReference type="STRING" id="1156394.T0RT98"/>
<dbReference type="EMBL" id="JH767150">
    <property type="protein sequence ID" value="EQC35713.1"/>
    <property type="molecule type" value="Genomic_DNA"/>
</dbReference>
<accession>T0RT98</accession>
<evidence type="ECO:0000313" key="5">
    <source>
        <dbReference type="EMBL" id="EQC35713.1"/>
    </source>
</evidence>
<dbReference type="PROSITE" id="PS50297">
    <property type="entry name" value="ANK_REP_REGION"/>
    <property type="match status" value="1"/>
</dbReference>
<dbReference type="RefSeq" id="XP_008611030.1">
    <property type="nucleotide sequence ID" value="XM_008612808.1"/>
</dbReference>
<dbReference type="InterPro" id="IPR051165">
    <property type="entry name" value="Multifunctional_ANK_Repeat"/>
</dbReference>
<dbReference type="InParanoid" id="T0RT98"/>